<dbReference type="EMBL" id="JAVDTS010000001">
    <property type="protein sequence ID" value="MDR6836224.1"/>
    <property type="molecule type" value="Genomic_DNA"/>
</dbReference>
<feature type="region of interest" description="Disordered" evidence="1">
    <location>
        <begin position="168"/>
        <end position="196"/>
    </location>
</feature>
<evidence type="ECO:0000313" key="3">
    <source>
        <dbReference type="EMBL" id="MDR6836224.1"/>
    </source>
</evidence>
<feature type="region of interest" description="Disordered" evidence="1">
    <location>
        <begin position="211"/>
        <end position="246"/>
    </location>
</feature>
<feature type="compositionally biased region" description="Basic residues" evidence="1">
    <location>
        <begin position="222"/>
        <end position="234"/>
    </location>
</feature>
<accession>A0AAJ2BP48</accession>
<feature type="compositionally biased region" description="Basic and acidic residues" evidence="1">
    <location>
        <begin position="171"/>
        <end position="184"/>
    </location>
</feature>
<gene>
    <name evidence="2" type="ORF">J2W88_001045</name>
    <name evidence="3" type="ORF">J2W93_001045</name>
</gene>
<keyword evidence="4" id="KW-1185">Reference proteome</keyword>
<evidence type="ECO:0000256" key="1">
    <source>
        <dbReference type="SAM" id="MobiDB-lite"/>
    </source>
</evidence>
<organism evidence="2 5">
    <name type="scientific">Acidovorax delafieldii</name>
    <name type="common">Pseudomonas delafieldii</name>
    <dbReference type="NCBI Taxonomy" id="47920"/>
    <lineage>
        <taxon>Bacteria</taxon>
        <taxon>Pseudomonadati</taxon>
        <taxon>Pseudomonadota</taxon>
        <taxon>Betaproteobacteria</taxon>
        <taxon>Burkholderiales</taxon>
        <taxon>Comamonadaceae</taxon>
        <taxon>Acidovorax</taxon>
    </lineage>
</organism>
<comment type="caution">
    <text evidence="2">The sequence shown here is derived from an EMBL/GenBank/DDBJ whole genome shotgun (WGS) entry which is preliminary data.</text>
</comment>
<reference evidence="2 4" key="1">
    <citation type="submission" date="2023-07" db="EMBL/GenBank/DDBJ databases">
        <title>Sorghum-associated microbial communities from plants grown in Nebraska, USA.</title>
        <authorList>
            <person name="Schachtman D."/>
        </authorList>
    </citation>
    <scope>NUCLEOTIDE SEQUENCE</scope>
    <source>
        <strain evidence="3 4">BE105</strain>
        <strain evidence="2">BE69</strain>
    </source>
</reference>
<dbReference type="EMBL" id="JAVDTL010000001">
    <property type="protein sequence ID" value="MDR6765787.1"/>
    <property type="molecule type" value="Genomic_DNA"/>
</dbReference>
<dbReference type="Proteomes" id="UP001253458">
    <property type="component" value="Unassembled WGS sequence"/>
</dbReference>
<name>A0AAJ2BP48_ACIDE</name>
<dbReference type="Proteomes" id="UP001249076">
    <property type="component" value="Unassembled WGS sequence"/>
</dbReference>
<sequence>MRVTFFRVAERKSPKKGRPYCARPFAALRATCGARTGGAPQNSLRATRSVQTTAASQCTKCVCPSAHARTPCPALLGTRRREPQNGHPHGPLLRCAALGPVSRAHAPRAAQARPSAAMARMDVGYSAVRMSHPCWLRLRRGGCGVSMGVGAPMLRELTRRGCLNEAAPQRSEFHGAPRSRHDAGLPRSEAQGSQTGGRLFFGDFLLAKQKKVTRSPGDSRLPHSKRACGSRRTKASTGPTRTDGARTNYKNNSCQRFIY</sequence>
<proteinExistence type="predicted"/>
<evidence type="ECO:0000313" key="2">
    <source>
        <dbReference type="EMBL" id="MDR6765787.1"/>
    </source>
</evidence>
<evidence type="ECO:0000313" key="4">
    <source>
        <dbReference type="Proteomes" id="UP001249076"/>
    </source>
</evidence>
<evidence type="ECO:0000313" key="5">
    <source>
        <dbReference type="Proteomes" id="UP001253458"/>
    </source>
</evidence>
<dbReference type="AlphaFoldDB" id="A0AAJ2BP48"/>
<protein>
    <submittedName>
        <fullName evidence="2">Uncharacterized protein</fullName>
    </submittedName>
</protein>